<feature type="signal peptide" evidence="1">
    <location>
        <begin position="1"/>
        <end position="23"/>
    </location>
</feature>
<reference evidence="2 3" key="1">
    <citation type="journal article" date="2018" name="PLoS Genet.">
        <title>Population sequencing reveals clonal diversity and ancestral inbreeding in the grapevine cultivar Chardonnay.</title>
        <authorList>
            <person name="Roach M.J."/>
            <person name="Johnson D.L."/>
            <person name="Bohlmann J."/>
            <person name="van Vuuren H.J."/>
            <person name="Jones S.J."/>
            <person name="Pretorius I.S."/>
            <person name="Schmidt S.A."/>
            <person name="Borneman A.R."/>
        </authorList>
    </citation>
    <scope>NUCLEOTIDE SEQUENCE [LARGE SCALE GENOMIC DNA]</scope>
    <source>
        <strain evidence="3">cv. Chardonnay</strain>
        <tissue evidence="2">Leaf</tissue>
    </source>
</reference>
<comment type="caution">
    <text evidence="2">The sequence shown here is derived from an EMBL/GenBank/DDBJ whole genome shotgun (WGS) entry which is preliminary data.</text>
</comment>
<name>A0A438EZ15_VITVI</name>
<organism evidence="2 3">
    <name type="scientific">Vitis vinifera</name>
    <name type="common">Grape</name>
    <dbReference type="NCBI Taxonomy" id="29760"/>
    <lineage>
        <taxon>Eukaryota</taxon>
        <taxon>Viridiplantae</taxon>
        <taxon>Streptophyta</taxon>
        <taxon>Embryophyta</taxon>
        <taxon>Tracheophyta</taxon>
        <taxon>Spermatophyta</taxon>
        <taxon>Magnoliopsida</taxon>
        <taxon>eudicotyledons</taxon>
        <taxon>Gunneridae</taxon>
        <taxon>Pentapetalae</taxon>
        <taxon>rosids</taxon>
        <taxon>Vitales</taxon>
        <taxon>Vitaceae</taxon>
        <taxon>Viteae</taxon>
        <taxon>Vitis</taxon>
    </lineage>
</organism>
<accession>A0A438EZ15</accession>
<proteinExistence type="predicted"/>
<feature type="chain" id="PRO_5019356830" evidence="1">
    <location>
        <begin position="24"/>
        <end position="51"/>
    </location>
</feature>
<dbReference type="AlphaFoldDB" id="A0A438EZ15"/>
<dbReference type="Proteomes" id="UP000288805">
    <property type="component" value="Unassembled WGS sequence"/>
</dbReference>
<protein>
    <submittedName>
        <fullName evidence="2">Uncharacterized protein</fullName>
    </submittedName>
</protein>
<keyword evidence="1" id="KW-0732">Signal</keyword>
<evidence type="ECO:0000256" key="1">
    <source>
        <dbReference type="SAM" id="SignalP"/>
    </source>
</evidence>
<evidence type="ECO:0000313" key="3">
    <source>
        <dbReference type="Proteomes" id="UP000288805"/>
    </source>
</evidence>
<gene>
    <name evidence="2" type="ORF">CK203_072704</name>
</gene>
<sequence length="51" mass="5953">MVPCASWLHWLLYFLYRTPIAQLIKIQQKRNVVLKLPKVFPSASHTAIAFN</sequence>
<dbReference type="EMBL" id="QGNW01001159">
    <property type="protein sequence ID" value="RVW52997.1"/>
    <property type="molecule type" value="Genomic_DNA"/>
</dbReference>
<evidence type="ECO:0000313" key="2">
    <source>
        <dbReference type="EMBL" id="RVW52997.1"/>
    </source>
</evidence>